<dbReference type="SUPFAM" id="SSF88659">
    <property type="entry name" value="Sigma3 and sigma4 domains of RNA polymerase sigma factors"/>
    <property type="match status" value="1"/>
</dbReference>
<dbReference type="InterPro" id="IPR013324">
    <property type="entry name" value="RNA_pol_sigma_r3/r4-like"/>
</dbReference>
<dbReference type="OrthoDB" id="399219at2"/>
<evidence type="ECO:0000313" key="4">
    <source>
        <dbReference type="Proteomes" id="UP000290482"/>
    </source>
</evidence>
<evidence type="ECO:0000313" key="3">
    <source>
        <dbReference type="EMBL" id="VEU55820.1"/>
    </source>
</evidence>
<dbReference type="RefSeq" id="WP_022935807.1">
    <property type="nucleotide sequence ID" value="NZ_LR214940.1"/>
</dbReference>
<dbReference type="Proteomes" id="UP000290482">
    <property type="component" value="Chromosome"/>
</dbReference>
<dbReference type="InterPro" id="IPR007394">
    <property type="entry name" value="UPF0122"/>
</dbReference>
<protein>
    <submittedName>
        <fullName evidence="3">Putative UPF0122 protein MCAP_0480</fullName>
    </submittedName>
</protein>
<dbReference type="PANTHER" id="PTHR40083:SF1">
    <property type="entry name" value="UPF0122 PROTEIN YLXM"/>
    <property type="match status" value="1"/>
</dbReference>
<dbReference type="AlphaFoldDB" id="A0A448ZX45"/>
<dbReference type="Pfam" id="PF04297">
    <property type="entry name" value="UPF0122"/>
    <property type="match status" value="1"/>
</dbReference>
<comment type="function">
    <text evidence="2">Might take part in the signal recognition particle (SRP) pathway. This is inferred from the conservation of its genetic proximity to ftsY/ffh. May be a regulatory protein.</text>
</comment>
<keyword evidence="4" id="KW-1185">Reference proteome</keyword>
<accession>A0A448ZX45</accession>
<proteinExistence type="inferred from homology"/>
<dbReference type="KEGG" id="mob:NCTC10112_00430"/>
<evidence type="ECO:0000256" key="1">
    <source>
        <dbReference type="ARBA" id="ARBA00008720"/>
    </source>
</evidence>
<dbReference type="PANTHER" id="PTHR40083">
    <property type="entry name" value="UPF0122 PROTEIN CBO2450/CLC_2298"/>
    <property type="match status" value="1"/>
</dbReference>
<dbReference type="Gene3D" id="1.10.10.10">
    <property type="entry name" value="Winged helix-like DNA-binding domain superfamily/Winged helix DNA-binding domain"/>
    <property type="match status" value="1"/>
</dbReference>
<evidence type="ECO:0000256" key="2">
    <source>
        <dbReference type="ARBA" id="ARBA00024764"/>
    </source>
</evidence>
<dbReference type="InterPro" id="IPR036388">
    <property type="entry name" value="WH-like_DNA-bd_sf"/>
</dbReference>
<name>A0A448ZX45_METOS</name>
<gene>
    <name evidence="3" type="ORF">NCTC10112_00430</name>
</gene>
<organism evidence="3 4">
    <name type="scientific">Metamycoplasma orale</name>
    <name type="common">Mycoplasma orale</name>
    <dbReference type="NCBI Taxonomy" id="2121"/>
    <lineage>
        <taxon>Bacteria</taxon>
        <taxon>Bacillati</taxon>
        <taxon>Mycoplasmatota</taxon>
        <taxon>Mycoplasmoidales</taxon>
        <taxon>Metamycoplasmataceae</taxon>
        <taxon>Metamycoplasma</taxon>
    </lineage>
</organism>
<reference evidence="3 4" key="1">
    <citation type="submission" date="2019-01" db="EMBL/GenBank/DDBJ databases">
        <authorList>
            <consortium name="Pathogen Informatics"/>
        </authorList>
    </citation>
    <scope>NUCLEOTIDE SEQUENCE [LARGE SCALE GENOMIC DNA]</scope>
    <source>
        <strain evidence="3 4">NCTC10112</strain>
    </source>
</reference>
<sequence>MNNNNELDERTHYINLYEKLKNFLSQAQKQILYLYFIEDLSITEIANELALTRSAVFDALKKGKKKLLDLNAKLGN</sequence>
<dbReference type="EMBL" id="LR214940">
    <property type="protein sequence ID" value="VEU55820.1"/>
    <property type="molecule type" value="Genomic_DNA"/>
</dbReference>
<comment type="similarity">
    <text evidence="1">Belongs to the UPF0122 family.</text>
</comment>